<dbReference type="STRING" id="1121307.CLCY_9c00360"/>
<dbReference type="PIRSF" id="PIRSF000124">
    <property type="entry name" value="UDPglc_GDPman_dh"/>
    <property type="match status" value="1"/>
</dbReference>
<dbReference type="Pfam" id="PF03721">
    <property type="entry name" value="UDPG_MGDP_dh_N"/>
    <property type="match status" value="1"/>
</dbReference>
<dbReference type="GO" id="GO:0000271">
    <property type="term" value="P:polysaccharide biosynthetic process"/>
    <property type="evidence" value="ECO:0007669"/>
    <property type="project" value="InterPro"/>
</dbReference>
<dbReference type="GO" id="GO:0016628">
    <property type="term" value="F:oxidoreductase activity, acting on the CH-CH group of donors, NAD or NADP as acceptor"/>
    <property type="evidence" value="ECO:0007669"/>
    <property type="project" value="InterPro"/>
</dbReference>
<dbReference type="InterPro" id="IPR008927">
    <property type="entry name" value="6-PGluconate_DH-like_C_sf"/>
</dbReference>
<organism evidence="6 7">
    <name type="scientific">Clostridium cylindrosporum DSM 605</name>
    <dbReference type="NCBI Taxonomy" id="1121307"/>
    <lineage>
        <taxon>Bacteria</taxon>
        <taxon>Bacillati</taxon>
        <taxon>Bacillota</taxon>
        <taxon>Clostridia</taxon>
        <taxon>Eubacteriales</taxon>
        <taxon>Clostridiaceae</taxon>
        <taxon>Clostridium</taxon>
    </lineage>
</organism>
<name>A0A0J8D996_CLOCY</name>
<evidence type="ECO:0000313" key="7">
    <source>
        <dbReference type="Proteomes" id="UP000036756"/>
    </source>
</evidence>
<evidence type="ECO:0000259" key="5">
    <source>
        <dbReference type="SMART" id="SM00984"/>
    </source>
</evidence>
<dbReference type="EMBL" id="LFVU01000006">
    <property type="protein sequence ID" value="KMT22605.1"/>
    <property type="molecule type" value="Genomic_DNA"/>
</dbReference>
<dbReference type="InterPro" id="IPR001732">
    <property type="entry name" value="UDP-Glc/GDP-Man_DH_N"/>
</dbReference>
<evidence type="ECO:0000256" key="4">
    <source>
        <dbReference type="PIRNR" id="PIRNR000124"/>
    </source>
</evidence>
<dbReference type="Proteomes" id="UP000036756">
    <property type="component" value="Unassembled WGS sequence"/>
</dbReference>
<dbReference type="Pfam" id="PF00984">
    <property type="entry name" value="UDPG_MGDP_dh"/>
    <property type="match status" value="1"/>
</dbReference>
<sequence length="432" mass="47364">MDKVKSHLENVAVFGQGFVGLPLSLSFSFRGCNVYGVDILEKLVNETNKGITHHTECFEGKTIQTILNEELEAGRYRATADIPGALEKCNNIVLTVGMTEVIECCKTIGKYLKKGDLVLVRSTVVPGTTEDKVLPILEEESGMKAGVDFYLAYSSERIAEGFAFDEFAYMPTITAGVNAESAARAKELLEVVCQVPVIVASEIKIVETSKVFENVQRDVNIAMVQEFARFTEALGVSIHEVIEVANTHKRVNLLTPGPGVGGYCIPNAYHYIEPKATEMNMTMDILKLCREKNADLPNVMVNILKDSLKSVSKELSGAKVGVLGFAMKDYSNDDRISPPIEIIKLLIEAGAKVEAFDPAVPTDYDFKVDSLDKVLNGKDAIVVLAKQKQFDEITADSIISSVNKNAVVFDTRNLFKGIKDELNSSNIVYTTI</sequence>
<keyword evidence="7" id="KW-1185">Reference proteome</keyword>
<dbReference type="PANTHER" id="PTHR43491">
    <property type="entry name" value="UDP-N-ACETYL-D-MANNOSAMINE DEHYDROGENASE"/>
    <property type="match status" value="1"/>
</dbReference>
<comment type="similarity">
    <text evidence="1 4">Belongs to the UDP-glucose/GDP-mannose dehydrogenase family.</text>
</comment>
<dbReference type="SMART" id="SM00984">
    <property type="entry name" value="UDPG_MGDP_dh_C"/>
    <property type="match status" value="1"/>
</dbReference>
<dbReference type="Pfam" id="PF03720">
    <property type="entry name" value="UDPG_MGDP_dh_C"/>
    <property type="match status" value="1"/>
</dbReference>
<keyword evidence="3" id="KW-0520">NAD</keyword>
<dbReference type="InterPro" id="IPR036291">
    <property type="entry name" value="NAD(P)-bd_dom_sf"/>
</dbReference>
<dbReference type="OrthoDB" id="9803238at2"/>
<protein>
    <submittedName>
        <fullName evidence="6">UDP-N-acetyl-D-mannosamine dehydrogenase WecC</fullName>
        <ecNumber evidence="6">1.1.1.336</ecNumber>
    </submittedName>
</protein>
<comment type="caution">
    <text evidence="6">The sequence shown here is derived from an EMBL/GenBank/DDBJ whole genome shotgun (WGS) entry which is preliminary data.</text>
</comment>
<dbReference type="GO" id="GO:0089714">
    <property type="term" value="F:UDP-N-acetyl-D-mannosamine dehydrogenase activity"/>
    <property type="evidence" value="ECO:0007669"/>
    <property type="project" value="UniProtKB-EC"/>
</dbReference>
<dbReference type="SUPFAM" id="SSF51735">
    <property type="entry name" value="NAD(P)-binding Rossmann-fold domains"/>
    <property type="match status" value="1"/>
</dbReference>
<dbReference type="GO" id="GO:0051287">
    <property type="term" value="F:NAD binding"/>
    <property type="evidence" value="ECO:0007669"/>
    <property type="project" value="InterPro"/>
</dbReference>
<gene>
    <name evidence="6" type="primary">wecC</name>
    <name evidence="6" type="ORF">CLCY_9c00360</name>
</gene>
<dbReference type="SUPFAM" id="SSF52413">
    <property type="entry name" value="UDP-glucose/GDP-mannose dehydrogenase C-terminal domain"/>
    <property type="match status" value="1"/>
</dbReference>
<proteinExistence type="inferred from homology"/>
<dbReference type="AlphaFoldDB" id="A0A0J8D996"/>
<evidence type="ECO:0000313" key="6">
    <source>
        <dbReference type="EMBL" id="KMT22605.1"/>
    </source>
</evidence>
<dbReference type="SUPFAM" id="SSF48179">
    <property type="entry name" value="6-phosphogluconate dehydrogenase C-terminal domain-like"/>
    <property type="match status" value="1"/>
</dbReference>
<keyword evidence="2 6" id="KW-0560">Oxidoreductase</keyword>
<evidence type="ECO:0000256" key="3">
    <source>
        <dbReference type="ARBA" id="ARBA00023027"/>
    </source>
</evidence>
<evidence type="ECO:0000256" key="2">
    <source>
        <dbReference type="ARBA" id="ARBA00023002"/>
    </source>
</evidence>
<feature type="domain" description="UDP-glucose/GDP-mannose dehydrogenase C-terminal" evidence="5">
    <location>
        <begin position="321"/>
        <end position="417"/>
    </location>
</feature>
<dbReference type="InterPro" id="IPR036220">
    <property type="entry name" value="UDP-Glc/GDP-Man_DH_C_sf"/>
</dbReference>
<dbReference type="InterPro" id="IPR017476">
    <property type="entry name" value="UDP-Glc/GDP-Man"/>
</dbReference>
<dbReference type="InterPro" id="IPR014027">
    <property type="entry name" value="UDP-Glc/GDP-Man_DH_C"/>
</dbReference>
<dbReference type="NCBIfam" id="TIGR03026">
    <property type="entry name" value="NDP-sugDHase"/>
    <property type="match status" value="1"/>
</dbReference>
<evidence type="ECO:0000256" key="1">
    <source>
        <dbReference type="ARBA" id="ARBA00006601"/>
    </source>
</evidence>
<dbReference type="Gene3D" id="3.40.50.720">
    <property type="entry name" value="NAD(P)-binding Rossmann-like Domain"/>
    <property type="match status" value="2"/>
</dbReference>
<dbReference type="PIRSF" id="PIRSF500136">
    <property type="entry name" value="UDP_ManNAc_DH"/>
    <property type="match status" value="1"/>
</dbReference>
<dbReference type="PANTHER" id="PTHR43491:SF2">
    <property type="entry name" value="UDP-N-ACETYL-D-MANNOSAMINE DEHYDROGENASE"/>
    <property type="match status" value="1"/>
</dbReference>
<reference evidence="6 7" key="1">
    <citation type="submission" date="2015-06" db="EMBL/GenBank/DDBJ databases">
        <title>Draft genome sequence of the purine-degrading Clostridium cylindrosporum HC-1 (DSM 605).</title>
        <authorList>
            <person name="Poehlein A."/>
            <person name="Schiel-Bengelsdorf B."/>
            <person name="Bengelsdorf F."/>
            <person name="Daniel R."/>
            <person name="Duerre P."/>
        </authorList>
    </citation>
    <scope>NUCLEOTIDE SEQUENCE [LARGE SCALE GENOMIC DNA]</scope>
    <source>
        <strain evidence="6 7">DSM 605</strain>
    </source>
</reference>
<dbReference type="EC" id="1.1.1.336" evidence="6"/>
<dbReference type="PATRIC" id="fig|1121307.3.peg.2619"/>
<dbReference type="RefSeq" id="WP_048569813.1">
    <property type="nucleotide sequence ID" value="NZ_LFVU01000006.1"/>
</dbReference>
<dbReference type="InterPro" id="IPR014026">
    <property type="entry name" value="UDP-Glc/GDP-Man_DH_dimer"/>
</dbReference>
<accession>A0A0J8D996</accession>
<dbReference type="InterPro" id="IPR028359">
    <property type="entry name" value="UDP_ManNAc/GlcNAc_DH"/>
</dbReference>